<dbReference type="PANTHER" id="PTHR38120:SF1">
    <property type="entry name" value="M PROTEIN, SEROTYPE 2.1"/>
    <property type="match status" value="1"/>
</dbReference>
<dbReference type="AlphaFoldDB" id="A0A4U0XML6"/>
<dbReference type="Proteomes" id="UP000308768">
    <property type="component" value="Unassembled WGS sequence"/>
</dbReference>
<feature type="region of interest" description="Disordered" evidence="1">
    <location>
        <begin position="78"/>
        <end position="152"/>
    </location>
</feature>
<sequence length="598" mass="65796">MEDLKERLQKAEQAAEEYRKQLHVLQVRLDESQKDQARLEEDFHERDEKIEELESEKKESLRQKRELEVIYETERVASLRETEEAKAREEKLHGTIKRLKESTLQRDLRAGLEDEPRPVMSSKPSSLRSTSSPSLENGHFAPAAPLQRSDSRASSKLVLHKDEVVESLRLELAEAQIKLVELENMGGGRTQELERSLLETKVTNARLIEDNESFQLLLSERTLNGEFVASDLFRPSSALSGRPLSRAAPGSSLAEELETFASEESESQRRLEVEISSLKDHNKALTLYISSIIERLLQHDDLEAILDKTPNLMAGPGAASTRFANVNTEKELPPPPLIEDSAAPSFLQRARSVIAPGNSRPRPRPTSQVPASSTTIPTTSTLAPEKPPFPLSRSNSTLPPNSSLHHRRANSEWTHAIAVNTITSNTHRSGPPSVSGQISPRPNSYFAPLPITVHPNATARIPSGSSIPTISEHREHENVSVNKEYNGPPSSNSNSNSNRDSRGDSSVSSAGDRTSVGSGGSVSNTSDLDAFAESPPRSLASSNERPGGAVIMGSKMRPLRLVQETAEADEVARKRANRGSWMGWFNKGKAEEGWNVGA</sequence>
<evidence type="ECO:0000313" key="3">
    <source>
        <dbReference type="Proteomes" id="UP000308768"/>
    </source>
</evidence>
<evidence type="ECO:0000313" key="2">
    <source>
        <dbReference type="EMBL" id="TKA78574.1"/>
    </source>
</evidence>
<feature type="compositionally biased region" description="Polar residues" evidence="1">
    <location>
        <begin position="392"/>
        <end position="403"/>
    </location>
</feature>
<gene>
    <name evidence="2" type="ORF">B0A49_01784</name>
</gene>
<evidence type="ECO:0000256" key="1">
    <source>
        <dbReference type="SAM" id="MobiDB-lite"/>
    </source>
</evidence>
<feature type="compositionally biased region" description="Low complexity" evidence="1">
    <location>
        <begin position="121"/>
        <end position="135"/>
    </location>
</feature>
<dbReference type="EMBL" id="NAJN01000137">
    <property type="protein sequence ID" value="TKA78574.1"/>
    <property type="molecule type" value="Genomic_DNA"/>
</dbReference>
<feature type="compositionally biased region" description="Basic and acidic residues" evidence="1">
    <location>
        <begin position="78"/>
        <end position="117"/>
    </location>
</feature>
<dbReference type="OrthoDB" id="2121319at2759"/>
<protein>
    <submittedName>
        <fullName evidence="2">Uncharacterized protein</fullName>
    </submittedName>
</protein>
<feature type="region of interest" description="Disordered" evidence="1">
    <location>
        <begin position="457"/>
        <end position="555"/>
    </location>
</feature>
<feature type="compositionally biased region" description="Basic and acidic residues" evidence="1">
    <location>
        <begin position="31"/>
        <end position="49"/>
    </location>
</feature>
<feature type="compositionally biased region" description="Low complexity" evidence="1">
    <location>
        <begin position="372"/>
        <end position="381"/>
    </location>
</feature>
<organism evidence="2 3">
    <name type="scientific">Cryomyces minteri</name>
    <dbReference type="NCBI Taxonomy" id="331657"/>
    <lineage>
        <taxon>Eukaryota</taxon>
        <taxon>Fungi</taxon>
        <taxon>Dikarya</taxon>
        <taxon>Ascomycota</taxon>
        <taxon>Pezizomycotina</taxon>
        <taxon>Dothideomycetes</taxon>
        <taxon>Dothideomycetes incertae sedis</taxon>
        <taxon>Cryomyces</taxon>
    </lineage>
</organism>
<accession>A0A4U0XML6</accession>
<feature type="region of interest" description="Disordered" evidence="1">
    <location>
        <begin position="353"/>
        <end position="409"/>
    </location>
</feature>
<dbReference type="STRING" id="331657.A0A4U0XML6"/>
<dbReference type="PANTHER" id="PTHR38120">
    <property type="entry name" value="EXPRESSED PROTEIN"/>
    <property type="match status" value="1"/>
</dbReference>
<feature type="region of interest" description="Disordered" evidence="1">
    <location>
        <begin position="422"/>
        <end position="441"/>
    </location>
</feature>
<comment type="caution">
    <text evidence="2">The sequence shown here is derived from an EMBL/GenBank/DDBJ whole genome shotgun (WGS) entry which is preliminary data.</text>
</comment>
<proteinExistence type="predicted"/>
<keyword evidence="3" id="KW-1185">Reference proteome</keyword>
<reference evidence="2 3" key="1">
    <citation type="submission" date="2017-03" db="EMBL/GenBank/DDBJ databases">
        <title>Genomes of endolithic fungi from Antarctica.</title>
        <authorList>
            <person name="Coleine C."/>
            <person name="Masonjones S."/>
            <person name="Stajich J.E."/>
        </authorList>
    </citation>
    <scope>NUCLEOTIDE SEQUENCE [LARGE SCALE GENOMIC DNA]</scope>
    <source>
        <strain evidence="2 3">CCFEE 5187</strain>
    </source>
</reference>
<feature type="region of interest" description="Disordered" evidence="1">
    <location>
        <begin position="31"/>
        <end position="63"/>
    </location>
</feature>
<name>A0A4U0XML6_9PEZI</name>
<feature type="compositionally biased region" description="Low complexity" evidence="1">
    <location>
        <begin position="486"/>
        <end position="509"/>
    </location>
</feature>